<comment type="caution">
    <text evidence="1">The sequence shown here is derived from an EMBL/GenBank/DDBJ whole genome shotgun (WGS) entry which is preliminary data.</text>
</comment>
<dbReference type="EMBL" id="CAJVPI010002600">
    <property type="protein sequence ID" value="CAG8646442.1"/>
    <property type="molecule type" value="Genomic_DNA"/>
</dbReference>
<accession>A0A9N9DRR5</accession>
<proteinExistence type="predicted"/>
<dbReference type="Proteomes" id="UP000789739">
    <property type="component" value="Unassembled WGS sequence"/>
</dbReference>
<reference evidence="1" key="1">
    <citation type="submission" date="2021-06" db="EMBL/GenBank/DDBJ databases">
        <authorList>
            <person name="Kallberg Y."/>
            <person name="Tangrot J."/>
            <person name="Rosling A."/>
        </authorList>
    </citation>
    <scope>NUCLEOTIDE SEQUENCE</scope>
    <source>
        <strain evidence="1">BR232B</strain>
    </source>
</reference>
<protein>
    <submittedName>
        <fullName evidence="1">7519_t:CDS:1</fullName>
    </submittedName>
</protein>
<keyword evidence="2" id="KW-1185">Reference proteome</keyword>
<organism evidence="1 2">
    <name type="scientific">Paraglomus brasilianum</name>
    <dbReference type="NCBI Taxonomy" id="144538"/>
    <lineage>
        <taxon>Eukaryota</taxon>
        <taxon>Fungi</taxon>
        <taxon>Fungi incertae sedis</taxon>
        <taxon>Mucoromycota</taxon>
        <taxon>Glomeromycotina</taxon>
        <taxon>Glomeromycetes</taxon>
        <taxon>Paraglomerales</taxon>
        <taxon>Paraglomeraceae</taxon>
        <taxon>Paraglomus</taxon>
    </lineage>
</organism>
<feature type="non-terminal residue" evidence="1">
    <location>
        <position position="111"/>
    </location>
</feature>
<dbReference type="AlphaFoldDB" id="A0A9N9DRR5"/>
<evidence type="ECO:0000313" key="2">
    <source>
        <dbReference type="Proteomes" id="UP000789739"/>
    </source>
</evidence>
<evidence type="ECO:0000313" key="1">
    <source>
        <dbReference type="EMBL" id="CAG8646442.1"/>
    </source>
</evidence>
<sequence length="111" mass="12471">ILSSDGDSFLTRLQKLEYGVIMFASSLQELSRGIGLRSWVHKGCKPQKDEFGIVGIQVAGQKLHLYVLIRDEDEIDNYVRLISRYNSQIEIIGLHGDKEDSSTASSPPYDN</sequence>
<dbReference type="OrthoDB" id="2387908at2759"/>
<gene>
    <name evidence="1" type="ORF">PBRASI_LOCUS10052</name>
</gene>
<name>A0A9N9DRR5_9GLOM</name>